<dbReference type="RefSeq" id="XP_008625818.1">
    <property type="nucleotide sequence ID" value="XM_008627596.2"/>
</dbReference>
<organism evidence="1 3">
    <name type="scientific">Plasmodium vinckei vinckei</name>
    <dbReference type="NCBI Taxonomy" id="54757"/>
    <lineage>
        <taxon>Eukaryota</taxon>
        <taxon>Sar</taxon>
        <taxon>Alveolata</taxon>
        <taxon>Apicomplexa</taxon>
        <taxon>Aconoidasida</taxon>
        <taxon>Haemosporida</taxon>
        <taxon>Plasmodiidae</taxon>
        <taxon>Plasmodium</taxon>
        <taxon>Plasmodium (Vinckeia)</taxon>
    </lineage>
</organism>
<reference evidence="2 4" key="2">
    <citation type="submission" date="2019-01" db="EMBL/GenBank/DDBJ databases">
        <authorList>
            <person name="Ramaprasad A."/>
        </authorList>
    </citation>
    <scope>NUCLEOTIDE SEQUENCE [LARGE SCALE GENOMIC DNA]</scope>
</reference>
<dbReference type="GeneID" id="19962159"/>
<dbReference type="EMBL" id="LR215061">
    <property type="protein sequence ID" value="VEV55341.1"/>
    <property type="molecule type" value="Genomic_DNA"/>
</dbReference>
<dbReference type="KEGG" id="pvv:PVVCY_0502290"/>
<dbReference type="VEuPathDB" id="PlasmoDB:PVVCY_0502290"/>
<name>A0A081ICF5_PLAVN</name>
<dbReference type="OrthoDB" id="372330at2759"/>
<dbReference type="Proteomes" id="UP000290582">
    <property type="component" value="Chromosome PVVCY_05"/>
</dbReference>
<evidence type="ECO:0000313" key="4">
    <source>
        <dbReference type="Proteomes" id="UP000290582"/>
    </source>
</evidence>
<sequence>MAFYNNEDTNIGEISYNNYSYNYDTTASDYSSSSEDIHEIQIKIKTAIENKILNETKKTGKRKLNSCNKNSKKKKSMQIEEMHNYKIIARQIYFFNGNQIRENENHILNLDDTKKYYIN</sequence>
<evidence type="ECO:0000313" key="3">
    <source>
        <dbReference type="Proteomes" id="UP000030681"/>
    </source>
</evidence>
<dbReference type="AlphaFoldDB" id="A0A081ICF5"/>
<accession>A0A081ICF5</accession>
<gene>
    <name evidence="2" type="ORF">PVVCY_0502290</name>
    <name evidence="1" type="ORF">YYE_03953</name>
</gene>
<evidence type="ECO:0000313" key="1">
    <source>
        <dbReference type="EMBL" id="KEG01363.1"/>
    </source>
</evidence>
<protein>
    <submittedName>
        <fullName evidence="1">Uncharacterized protein</fullName>
    </submittedName>
</protein>
<evidence type="ECO:0000313" key="2">
    <source>
        <dbReference type="EMBL" id="VEV55341.1"/>
    </source>
</evidence>
<dbReference type="EMBL" id="KL446952">
    <property type="protein sequence ID" value="KEG01363.1"/>
    <property type="molecule type" value="Genomic_DNA"/>
</dbReference>
<reference evidence="1 3" key="1">
    <citation type="submission" date="2013-02" db="EMBL/GenBank/DDBJ databases">
        <title>The Genome Sequence of Plasmodium vinckei vinckei.</title>
        <authorList>
            <consortium name="The Broad Institute Genome Sequencing Platform"/>
            <consortium name="The Broad Institute Genome Sequencing Center for Infectious Disease"/>
            <person name="Neafsey D."/>
            <person name="Cheeseman I."/>
            <person name="Volkman S."/>
            <person name="Adams J."/>
            <person name="Walker B."/>
            <person name="Young S.K."/>
            <person name="Zeng Q."/>
            <person name="Gargeya S."/>
            <person name="Fitzgerald M."/>
            <person name="Haas B."/>
            <person name="Abouelleil A."/>
            <person name="Alvarado L."/>
            <person name="Arachchi H.M."/>
            <person name="Berlin A.M."/>
            <person name="Chapman S.B."/>
            <person name="Dewar J."/>
            <person name="Goldberg J."/>
            <person name="Griggs A."/>
            <person name="Gujja S."/>
            <person name="Hansen M."/>
            <person name="Howarth C."/>
            <person name="Imamovic A."/>
            <person name="Larimer J."/>
            <person name="McCowan C."/>
            <person name="Murphy C."/>
            <person name="Neiman D."/>
            <person name="Pearson M."/>
            <person name="Priest M."/>
            <person name="Roberts A."/>
            <person name="Saif S."/>
            <person name="Shea T."/>
            <person name="Sisk P."/>
            <person name="Sykes S."/>
            <person name="Wortman J."/>
            <person name="Nusbaum C."/>
            <person name="Birren B."/>
        </authorList>
    </citation>
    <scope>NUCLEOTIDE SEQUENCE [LARGE SCALE GENOMIC DNA]</scope>
    <source>
        <strain evidence="1">Vinckei</strain>
        <strain evidence="3">vinckei</strain>
    </source>
</reference>
<proteinExistence type="predicted"/>
<dbReference type="Proteomes" id="UP000030681">
    <property type="component" value="Unassembled WGS sequence"/>
</dbReference>